<dbReference type="SUPFAM" id="SSF53335">
    <property type="entry name" value="S-adenosyl-L-methionine-dependent methyltransferases"/>
    <property type="match status" value="1"/>
</dbReference>
<evidence type="ECO:0000259" key="1">
    <source>
        <dbReference type="Pfam" id="PF08241"/>
    </source>
</evidence>
<dbReference type="AlphaFoldDB" id="A0A941EBV5"/>
<organism evidence="2 3">
    <name type="scientific">Actinospica acidithermotolerans</name>
    <dbReference type="NCBI Taxonomy" id="2828514"/>
    <lineage>
        <taxon>Bacteria</taxon>
        <taxon>Bacillati</taxon>
        <taxon>Actinomycetota</taxon>
        <taxon>Actinomycetes</taxon>
        <taxon>Catenulisporales</taxon>
        <taxon>Actinospicaceae</taxon>
        <taxon>Actinospica</taxon>
    </lineage>
</organism>
<protein>
    <submittedName>
        <fullName evidence="2">Class I SAM-dependent methyltransferase</fullName>
    </submittedName>
</protein>
<comment type="caution">
    <text evidence="2">The sequence shown here is derived from an EMBL/GenBank/DDBJ whole genome shotgun (WGS) entry which is preliminary data.</text>
</comment>
<dbReference type="PANTHER" id="PTHR42912">
    <property type="entry name" value="METHYLTRANSFERASE"/>
    <property type="match status" value="1"/>
</dbReference>
<keyword evidence="2" id="KW-0808">Transferase</keyword>
<dbReference type="GO" id="GO:0032259">
    <property type="term" value="P:methylation"/>
    <property type="evidence" value="ECO:0007669"/>
    <property type="project" value="UniProtKB-KW"/>
</dbReference>
<evidence type="ECO:0000313" key="2">
    <source>
        <dbReference type="EMBL" id="MBR7827598.1"/>
    </source>
</evidence>
<dbReference type="Proteomes" id="UP000676325">
    <property type="component" value="Unassembled WGS sequence"/>
</dbReference>
<dbReference type="InterPro" id="IPR029063">
    <property type="entry name" value="SAM-dependent_MTases_sf"/>
</dbReference>
<proteinExistence type="predicted"/>
<dbReference type="EMBL" id="JAGSOH010000038">
    <property type="protein sequence ID" value="MBR7827598.1"/>
    <property type="molecule type" value="Genomic_DNA"/>
</dbReference>
<name>A0A941EBV5_9ACTN</name>
<dbReference type="Pfam" id="PF08241">
    <property type="entry name" value="Methyltransf_11"/>
    <property type="match status" value="1"/>
</dbReference>
<sequence length="210" mass="23134">MAVISGERATSRAWNHDIAYHGVVRRAVPASARDLLDVGCGRGRLARALATARPGRRVLGLDPSREMIDAARAANQGIPGLEFAEGEFLDLDIPPESFDFVSFVASLHHMEQAMALTKAAEILRPGGRLVVIGLARATTVPEKVVSAVLTPVAWFNDLRPDFDGTRDAPVVEPLPGWHETADMAHATLPHSHYRRRLYFRYSLRWAKPRA</sequence>
<keyword evidence="3" id="KW-1185">Reference proteome</keyword>
<dbReference type="Gene3D" id="3.40.50.150">
    <property type="entry name" value="Vaccinia Virus protein VP39"/>
    <property type="match status" value="1"/>
</dbReference>
<dbReference type="CDD" id="cd02440">
    <property type="entry name" value="AdoMet_MTases"/>
    <property type="match status" value="1"/>
</dbReference>
<gene>
    <name evidence="2" type="ORF">KDK95_14870</name>
</gene>
<accession>A0A941EBV5</accession>
<feature type="domain" description="Methyltransferase type 11" evidence="1">
    <location>
        <begin position="36"/>
        <end position="131"/>
    </location>
</feature>
<dbReference type="RefSeq" id="WP_212518740.1">
    <property type="nucleotide sequence ID" value="NZ_JAGSOH010000038.1"/>
</dbReference>
<evidence type="ECO:0000313" key="3">
    <source>
        <dbReference type="Proteomes" id="UP000676325"/>
    </source>
</evidence>
<dbReference type="GO" id="GO:0008757">
    <property type="term" value="F:S-adenosylmethionine-dependent methyltransferase activity"/>
    <property type="evidence" value="ECO:0007669"/>
    <property type="project" value="InterPro"/>
</dbReference>
<keyword evidence="2" id="KW-0489">Methyltransferase</keyword>
<dbReference type="InterPro" id="IPR013216">
    <property type="entry name" value="Methyltransf_11"/>
</dbReference>
<reference evidence="2" key="1">
    <citation type="submission" date="2021-04" db="EMBL/GenBank/DDBJ databases">
        <title>Genome based classification of Actinospica acidithermotolerans sp. nov., an actinobacterium isolated from an Indonesian hot spring.</title>
        <authorList>
            <person name="Kusuma A.B."/>
            <person name="Putra K.E."/>
            <person name="Nafisah S."/>
            <person name="Loh J."/>
            <person name="Nouioui I."/>
            <person name="Goodfellow M."/>
        </authorList>
    </citation>
    <scope>NUCLEOTIDE SEQUENCE</scope>
    <source>
        <strain evidence="2">MGRD01-02</strain>
    </source>
</reference>
<dbReference type="InterPro" id="IPR050508">
    <property type="entry name" value="Methyltransf_Superfamily"/>
</dbReference>